<keyword evidence="1" id="KW-0732">Signal</keyword>
<evidence type="ECO:0000313" key="4">
    <source>
        <dbReference type="Proteomes" id="UP000480151"/>
    </source>
</evidence>
<reference evidence="3 4" key="1">
    <citation type="submission" date="2020-02" db="EMBL/GenBank/DDBJ databases">
        <authorList>
            <person name="Gao J."/>
            <person name="Sun J."/>
        </authorList>
    </citation>
    <scope>NUCLEOTIDE SEQUENCE [LARGE SCALE GENOMIC DNA]</scope>
    <source>
        <strain evidence="3 4">7124</strain>
    </source>
</reference>
<organism evidence="3 4">
    <name type="scientific">Paenibacillus apii</name>
    <dbReference type="NCBI Taxonomy" id="1850370"/>
    <lineage>
        <taxon>Bacteria</taxon>
        <taxon>Bacillati</taxon>
        <taxon>Bacillota</taxon>
        <taxon>Bacilli</taxon>
        <taxon>Bacillales</taxon>
        <taxon>Paenibacillaceae</taxon>
        <taxon>Paenibacillus</taxon>
    </lineage>
</organism>
<dbReference type="InterPro" id="IPR036582">
    <property type="entry name" value="Mao_N_sf"/>
</dbReference>
<gene>
    <name evidence="3" type="ORF">G5B47_16910</name>
</gene>
<evidence type="ECO:0000313" key="3">
    <source>
        <dbReference type="EMBL" id="NGM84101.1"/>
    </source>
</evidence>
<sequence>MMKKLILPALLVTSLIFSCQTSARAIFTIDVKVNNVLIDNGTGGYDAGPYIEQETNTSYVPIRFVSENLGATVSWNKQAKKVTIKSEDGKVIELTVGSKTAYVNGEKMTLPNAPVMPSYPNRVMVPLRYISEVLGATVNVKKVDGILHVDITTS</sequence>
<feature type="chain" id="PRO_5026674657" evidence="1">
    <location>
        <begin position="26"/>
        <end position="154"/>
    </location>
</feature>
<dbReference type="Proteomes" id="UP000480151">
    <property type="component" value="Unassembled WGS sequence"/>
</dbReference>
<evidence type="ECO:0000259" key="2">
    <source>
        <dbReference type="Pfam" id="PF07833"/>
    </source>
</evidence>
<name>A0A6M1PV40_9BACL</name>
<dbReference type="SUPFAM" id="SSF55383">
    <property type="entry name" value="Copper amine oxidase, domain N"/>
    <property type="match status" value="1"/>
</dbReference>
<feature type="domain" description="Copper amine oxidase-like N-terminal" evidence="2">
    <location>
        <begin position="45"/>
        <end position="141"/>
    </location>
</feature>
<dbReference type="PROSITE" id="PS51257">
    <property type="entry name" value="PROKAR_LIPOPROTEIN"/>
    <property type="match status" value="1"/>
</dbReference>
<comment type="caution">
    <text evidence="3">The sequence shown here is derived from an EMBL/GenBank/DDBJ whole genome shotgun (WGS) entry which is preliminary data.</text>
</comment>
<dbReference type="EMBL" id="JAAKGU010000008">
    <property type="protein sequence ID" value="NGM84101.1"/>
    <property type="molecule type" value="Genomic_DNA"/>
</dbReference>
<dbReference type="Pfam" id="PF07833">
    <property type="entry name" value="Cu_amine_oxidN1"/>
    <property type="match status" value="1"/>
</dbReference>
<proteinExistence type="predicted"/>
<dbReference type="AlphaFoldDB" id="A0A6M1PV40"/>
<protein>
    <submittedName>
        <fullName evidence="3">Copper amine oxidase N-terminal domain-containing protein</fullName>
    </submittedName>
</protein>
<evidence type="ECO:0000256" key="1">
    <source>
        <dbReference type="SAM" id="SignalP"/>
    </source>
</evidence>
<dbReference type="RefSeq" id="WP_165100396.1">
    <property type="nucleotide sequence ID" value="NZ_JAAKGU010000008.1"/>
</dbReference>
<feature type="signal peptide" evidence="1">
    <location>
        <begin position="1"/>
        <end position="25"/>
    </location>
</feature>
<keyword evidence="4" id="KW-1185">Reference proteome</keyword>
<accession>A0A6M1PV40</accession>
<dbReference type="Gene3D" id="3.30.457.10">
    <property type="entry name" value="Copper amine oxidase-like, N-terminal domain"/>
    <property type="match status" value="1"/>
</dbReference>
<dbReference type="InterPro" id="IPR012854">
    <property type="entry name" value="Cu_amine_oxidase-like_N"/>
</dbReference>